<dbReference type="Pfam" id="PF17906">
    <property type="entry name" value="HTH_48"/>
    <property type="match status" value="1"/>
</dbReference>
<name>A0A423S8W0_PENVA</name>
<reference evidence="2 3" key="2">
    <citation type="submission" date="2019-01" db="EMBL/GenBank/DDBJ databases">
        <title>The decoding of complex shrimp genome reveals the adaptation for benthos swimmer, frequently molting mechanism and breeding impact on genome.</title>
        <authorList>
            <person name="Sun Y."/>
            <person name="Gao Y."/>
            <person name="Yu Y."/>
        </authorList>
    </citation>
    <scope>NUCLEOTIDE SEQUENCE [LARGE SCALE GENOMIC DNA]</scope>
    <source>
        <tissue evidence="2">Muscle</tissue>
    </source>
</reference>
<dbReference type="Proteomes" id="UP000283509">
    <property type="component" value="Unassembled WGS sequence"/>
</dbReference>
<dbReference type="STRING" id="6689.A0A423S8W0"/>
<comment type="caution">
    <text evidence="2">The sequence shown here is derived from an EMBL/GenBank/DDBJ whole genome shotgun (WGS) entry which is preliminary data.</text>
</comment>
<dbReference type="PANTHER" id="PTHR46060:SF1">
    <property type="entry name" value="MARINER MOS1 TRANSPOSASE-LIKE PROTEIN"/>
    <property type="match status" value="1"/>
</dbReference>
<protein>
    <recommendedName>
        <fullName evidence="1">Mos1 transposase HTH domain-containing protein</fullName>
    </recommendedName>
</protein>
<accession>A0A423S8W0</accession>
<organism evidence="2 3">
    <name type="scientific">Penaeus vannamei</name>
    <name type="common">Whiteleg shrimp</name>
    <name type="synonym">Litopenaeus vannamei</name>
    <dbReference type="NCBI Taxonomy" id="6689"/>
    <lineage>
        <taxon>Eukaryota</taxon>
        <taxon>Metazoa</taxon>
        <taxon>Ecdysozoa</taxon>
        <taxon>Arthropoda</taxon>
        <taxon>Crustacea</taxon>
        <taxon>Multicrustacea</taxon>
        <taxon>Malacostraca</taxon>
        <taxon>Eumalacostraca</taxon>
        <taxon>Eucarida</taxon>
        <taxon>Decapoda</taxon>
        <taxon>Dendrobranchiata</taxon>
        <taxon>Penaeoidea</taxon>
        <taxon>Penaeidae</taxon>
        <taxon>Penaeus</taxon>
    </lineage>
</organism>
<dbReference type="Gene3D" id="1.10.10.1450">
    <property type="match status" value="1"/>
</dbReference>
<gene>
    <name evidence="2" type="ORF">C7M84_021812</name>
</gene>
<reference evidence="2 3" key="1">
    <citation type="submission" date="2018-04" db="EMBL/GenBank/DDBJ databases">
        <authorList>
            <person name="Zhang X."/>
            <person name="Yuan J."/>
            <person name="Li F."/>
            <person name="Xiang J."/>
        </authorList>
    </citation>
    <scope>NUCLEOTIDE SEQUENCE [LARGE SCALE GENOMIC DNA]</scope>
    <source>
        <tissue evidence="2">Muscle</tissue>
    </source>
</reference>
<dbReference type="EMBL" id="QCYY01004649">
    <property type="protein sequence ID" value="ROT60655.1"/>
    <property type="molecule type" value="Genomic_DNA"/>
</dbReference>
<dbReference type="InterPro" id="IPR052709">
    <property type="entry name" value="Transposase-MT_Hybrid"/>
</dbReference>
<sequence>MSERIEQRCCIKFNHKFGDTQVQTIQKIQQAFGDEAMGITQIKEWYNRFKQGQTSVKSKPLSSRPSTSRTGEFIANVRRIVEYDRRITINETVGEVGISIGSGHTILTEDLAMIQVSAKFVPKLLVE</sequence>
<keyword evidence="3" id="KW-1185">Reference proteome</keyword>
<evidence type="ECO:0000313" key="3">
    <source>
        <dbReference type="Proteomes" id="UP000283509"/>
    </source>
</evidence>
<feature type="domain" description="Mos1 transposase HTH" evidence="1">
    <location>
        <begin position="8"/>
        <end position="52"/>
    </location>
</feature>
<evidence type="ECO:0000313" key="2">
    <source>
        <dbReference type="EMBL" id="ROT60655.1"/>
    </source>
</evidence>
<evidence type="ECO:0000259" key="1">
    <source>
        <dbReference type="Pfam" id="PF17906"/>
    </source>
</evidence>
<dbReference type="AlphaFoldDB" id="A0A423S8W0"/>
<dbReference type="OrthoDB" id="6371477at2759"/>
<dbReference type="InterPro" id="IPR041426">
    <property type="entry name" value="Mos1_HTH"/>
</dbReference>
<proteinExistence type="predicted"/>
<dbReference type="PANTHER" id="PTHR46060">
    <property type="entry name" value="MARINER MOS1 TRANSPOSASE-LIKE PROTEIN"/>
    <property type="match status" value="1"/>
</dbReference>